<dbReference type="InterPro" id="IPR000847">
    <property type="entry name" value="LysR_HTH_N"/>
</dbReference>
<sequence>MLDYPALAAVAAVVREGSFERAAERLGVTPSAVSQRVRALEERLGTIVIVRGQPCIATDLGRRLCAHIDQVQLLEADLTPSLSLPANAADTPVTLKVAVNSDSIATWFPEAATDFARATGFLLEFIIEDEAHTTDRLRSGEVVAAVSTDPGAVQGCRTIPLGGLEYRACSSPDFVDRFFPDGVTEQALLRAPCLRFERRDGLQARWARENHNIELNAPMHWVPSTFGFLNFALEGMAWGMHPVMLAQPRIEQGLLAELTPGTSISVMLYWTVTRLHASALTTLTDAVRRTARSRLMQPT</sequence>
<dbReference type="Pfam" id="PF03466">
    <property type="entry name" value="LysR_substrate"/>
    <property type="match status" value="1"/>
</dbReference>
<dbReference type="InterPro" id="IPR050176">
    <property type="entry name" value="LTTR"/>
</dbReference>
<accession>A0A437J504</accession>
<dbReference type="GO" id="GO:0003677">
    <property type="term" value="F:DNA binding"/>
    <property type="evidence" value="ECO:0007669"/>
    <property type="project" value="UniProtKB-KW"/>
</dbReference>
<dbReference type="InterPro" id="IPR017685">
    <property type="entry name" value="ArgP"/>
</dbReference>
<dbReference type="Proteomes" id="UP000282977">
    <property type="component" value="Unassembled WGS sequence"/>
</dbReference>
<dbReference type="InterPro" id="IPR036390">
    <property type="entry name" value="WH_DNA-bd_sf"/>
</dbReference>
<comment type="caution">
    <text evidence="6">The sequence shown here is derived from an EMBL/GenBank/DDBJ whole genome shotgun (WGS) entry which is preliminary data.</text>
</comment>
<evidence type="ECO:0000313" key="6">
    <source>
        <dbReference type="EMBL" id="RVT39679.1"/>
    </source>
</evidence>
<keyword evidence="2" id="KW-0805">Transcription regulation</keyword>
<dbReference type="SUPFAM" id="SSF46785">
    <property type="entry name" value="Winged helix' DNA-binding domain"/>
    <property type="match status" value="1"/>
</dbReference>
<comment type="similarity">
    <text evidence="1">Belongs to the LysR transcriptional regulatory family.</text>
</comment>
<dbReference type="NCBIfam" id="TIGR03298">
    <property type="entry name" value="argP"/>
    <property type="match status" value="1"/>
</dbReference>
<dbReference type="NCBIfam" id="NF009888">
    <property type="entry name" value="PRK13348.1"/>
    <property type="match status" value="1"/>
</dbReference>
<evidence type="ECO:0000256" key="3">
    <source>
        <dbReference type="ARBA" id="ARBA00023125"/>
    </source>
</evidence>
<gene>
    <name evidence="6" type="ORF">ENE74_15115</name>
</gene>
<dbReference type="PANTHER" id="PTHR30579:SF2">
    <property type="entry name" value="HTH-TYPE TRANSCRIPTIONAL REGULATOR ARGP"/>
    <property type="match status" value="1"/>
</dbReference>
<dbReference type="AlphaFoldDB" id="A0A437J504"/>
<evidence type="ECO:0000259" key="5">
    <source>
        <dbReference type="PROSITE" id="PS50931"/>
    </source>
</evidence>
<keyword evidence="4" id="KW-0804">Transcription</keyword>
<dbReference type="OrthoDB" id="3252676at2"/>
<reference evidence="6 7" key="1">
    <citation type="submission" date="2019-01" db="EMBL/GenBank/DDBJ databases">
        <authorList>
            <person name="Chen W.-M."/>
        </authorList>
    </citation>
    <scope>NUCLEOTIDE SEQUENCE [LARGE SCALE GENOMIC DNA]</scope>
    <source>
        <strain evidence="6 7">TLA-22</strain>
    </source>
</reference>
<proteinExistence type="inferred from homology"/>
<keyword evidence="7" id="KW-1185">Reference proteome</keyword>
<dbReference type="GO" id="GO:0003700">
    <property type="term" value="F:DNA-binding transcription factor activity"/>
    <property type="evidence" value="ECO:0007669"/>
    <property type="project" value="InterPro"/>
</dbReference>
<evidence type="ECO:0000313" key="7">
    <source>
        <dbReference type="Proteomes" id="UP000282977"/>
    </source>
</evidence>
<dbReference type="Pfam" id="PF00126">
    <property type="entry name" value="HTH_1"/>
    <property type="match status" value="1"/>
</dbReference>
<dbReference type="InterPro" id="IPR036388">
    <property type="entry name" value="WH-like_DNA-bd_sf"/>
</dbReference>
<dbReference type="RefSeq" id="WP_127691741.1">
    <property type="nucleotide sequence ID" value="NZ_RZUL01000006.1"/>
</dbReference>
<dbReference type="Gene3D" id="1.10.10.10">
    <property type="entry name" value="Winged helix-like DNA-binding domain superfamily/Winged helix DNA-binding domain"/>
    <property type="match status" value="1"/>
</dbReference>
<dbReference type="SUPFAM" id="SSF53850">
    <property type="entry name" value="Periplasmic binding protein-like II"/>
    <property type="match status" value="1"/>
</dbReference>
<dbReference type="PROSITE" id="PS50931">
    <property type="entry name" value="HTH_LYSR"/>
    <property type="match status" value="1"/>
</dbReference>
<evidence type="ECO:0000256" key="1">
    <source>
        <dbReference type="ARBA" id="ARBA00009437"/>
    </source>
</evidence>
<evidence type="ECO:0000256" key="4">
    <source>
        <dbReference type="ARBA" id="ARBA00023163"/>
    </source>
</evidence>
<dbReference type="NCBIfam" id="NF002964">
    <property type="entry name" value="PRK03635.1"/>
    <property type="match status" value="1"/>
</dbReference>
<keyword evidence="3" id="KW-0238">DNA-binding</keyword>
<dbReference type="PANTHER" id="PTHR30579">
    <property type="entry name" value="TRANSCRIPTIONAL REGULATOR"/>
    <property type="match status" value="1"/>
</dbReference>
<feature type="domain" description="HTH lysR-type" evidence="5">
    <location>
        <begin position="2"/>
        <end position="58"/>
    </location>
</feature>
<dbReference type="Gene3D" id="3.40.190.290">
    <property type="match status" value="1"/>
</dbReference>
<dbReference type="EMBL" id="RZUL01000006">
    <property type="protein sequence ID" value="RVT39679.1"/>
    <property type="molecule type" value="Genomic_DNA"/>
</dbReference>
<name>A0A437J504_9SPHN</name>
<dbReference type="InterPro" id="IPR005119">
    <property type="entry name" value="LysR_subst-bd"/>
</dbReference>
<protein>
    <submittedName>
        <fullName evidence="6">LysR family transcriptional regulator ArgP</fullName>
    </submittedName>
</protein>
<organism evidence="6 7">
    <name type="scientific">Sphingobium algorifonticola</name>
    <dbReference type="NCBI Taxonomy" id="2008318"/>
    <lineage>
        <taxon>Bacteria</taxon>
        <taxon>Pseudomonadati</taxon>
        <taxon>Pseudomonadota</taxon>
        <taxon>Alphaproteobacteria</taxon>
        <taxon>Sphingomonadales</taxon>
        <taxon>Sphingomonadaceae</taxon>
        <taxon>Sphingobium</taxon>
    </lineage>
</organism>
<evidence type="ECO:0000256" key="2">
    <source>
        <dbReference type="ARBA" id="ARBA00023015"/>
    </source>
</evidence>